<dbReference type="Proteomes" id="UP000248749">
    <property type="component" value="Unassembled WGS sequence"/>
</dbReference>
<protein>
    <submittedName>
        <fullName evidence="1">DUF3427 domain-containing protein</fullName>
    </submittedName>
</protein>
<gene>
    <name evidence="1" type="ORF">C1I99_08920</name>
</gene>
<name>A0A2W2CSK8_9ACTN</name>
<dbReference type="AlphaFoldDB" id="A0A2W2CSK8"/>
<evidence type="ECO:0000313" key="2">
    <source>
        <dbReference type="Proteomes" id="UP000248749"/>
    </source>
</evidence>
<dbReference type="EMBL" id="POUB01000039">
    <property type="protein sequence ID" value="PZG00861.1"/>
    <property type="molecule type" value="Genomic_DNA"/>
</dbReference>
<accession>A0A2W2CSK8</accession>
<reference evidence="1 2" key="1">
    <citation type="submission" date="2018-01" db="EMBL/GenBank/DDBJ databases">
        <title>Draft genome sequence of Salinispora sp. 13K206.</title>
        <authorList>
            <person name="Sahin N."/>
            <person name="Saygin H."/>
            <person name="Ay H."/>
        </authorList>
    </citation>
    <scope>NUCLEOTIDE SEQUENCE [LARGE SCALE GENOMIC DNA]</scope>
    <source>
        <strain evidence="1 2">13K206</strain>
    </source>
</reference>
<keyword evidence="2" id="KW-1185">Reference proteome</keyword>
<organism evidence="1 2">
    <name type="scientific">Micromonospora deserti</name>
    <dbReference type="NCBI Taxonomy" id="2070366"/>
    <lineage>
        <taxon>Bacteria</taxon>
        <taxon>Bacillati</taxon>
        <taxon>Actinomycetota</taxon>
        <taxon>Actinomycetes</taxon>
        <taxon>Micromonosporales</taxon>
        <taxon>Micromonosporaceae</taxon>
        <taxon>Micromonospora</taxon>
    </lineage>
</organism>
<sequence length="115" mass="12214">MTDLERGVYEHLITHELAGRLQHVDGALIQHAKLDPADAHEALARHIAALAHRALHAVPGGGDKLARQVELANRIAEAIADLNPQAATAHDQVADAKHLLHAIAAPPTPPAQPTF</sequence>
<proteinExistence type="predicted"/>
<comment type="caution">
    <text evidence="1">The sequence shown here is derived from an EMBL/GenBank/DDBJ whole genome shotgun (WGS) entry which is preliminary data.</text>
</comment>
<feature type="non-terminal residue" evidence="1">
    <location>
        <position position="115"/>
    </location>
</feature>
<evidence type="ECO:0000313" key="1">
    <source>
        <dbReference type="EMBL" id="PZG00861.1"/>
    </source>
</evidence>